<feature type="transmembrane region" description="Helical" evidence="1">
    <location>
        <begin position="210"/>
        <end position="229"/>
    </location>
</feature>
<organism evidence="2 3">
    <name type="scientific">Microbacterium psychrotolerans</name>
    <dbReference type="NCBI Taxonomy" id="3068321"/>
    <lineage>
        <taxon>Bacteria</taxon>
        <taxon>Bacillati</taxon>
        <taxon>Actinomycetota</taxon>
        <taxon>Actinomycetes</taxon>
        <taxon>Micrococcales</taxon>
        <taxon>Microbacteriaceae</taxon>
        <taxon>Microbacterium</taxon>
    </lineage>
</organism>
<reference evidence="2 3" key="1">
    <citation type="submission" date="2023-08" db="EMBL/GenBank/DDBJ databases">
        <title>Microbacterium psychrotolerans sp. nov., a psychrotolerant bacterium isolated from soil in Heilongjiang Province, China.</title>
        <authorList>
            <person name="An P."/>
            <person name="Zhao D."/>
            <person name="Xiang H."/>
        </authorList>
    </citation>
    <scope>NUCLEOTIDE SEQUENCE [LARGE SCALE GENOMIC DNA]</scope>
    <source>
        <strain evidence="2 3">QXD-8</strain>
    </source>
</reference>
<gene>
    <name evidence="2" type="ORF">Q9R08_11465</name>
</gene>
<comment type="caution">
    <text evidence="2">The sequence shown here is derived from an EMBL/GenBank/DDBJ whole genome shotgun (WGS) entry which is preliminary data.</text>
</comment>
<keyword evidence="1" id="KW-0472">Membrane</keyword>
<dbReference type="EMBL" id="JAVFWO010000003">
    <property type="protein sequence ID" value="MDQ7878596.1"/>
    <property type="molecule type" value="Genomic_DNA"/>
</dbReference>
<evidence type="ECO:0000313" key="3">
    <source>
        <dbReference type="Proteomes" id="UP001235133"/>
    </source>
</evidence>
<sequence length="427" mass="44826">MRSPNKGYALEQLEGNATDISTRAQQLKTLATTMENTSVQLKAIGDSSVHRSKGTDKLAEMANESHADLSDAAVRYRGTGQSLASYGEALETAQSWLRANLSDVEDAENAYQAALVAKSEADYAETLALTTASGAEDDALTRAADRAETDADSAQDALTTAQALRDELWEEFEDVFGTWSDAYDDAVDGIENAIESADNNDGFWEFIDDVLDVIAIVLVVLSVIALIIGAPLTGLLAGIIFALAAASFLLTALKFAYGRASLSDVAWSAVGLLPFGVGKILSRGVPALGTVVQGGRGVVTAAIRSSLPQFSLLRPTTWAAPLQSLFAPARAWLALPKPGLFTNPLTALRLGGAETAQITSFLNTMRSTPWATSPGVAQFISSTAGSLPGGFLQGANIVSWSGFSVVDLLGLADAQPEIPGLRDVRIG</sequence>
<evidence type="ECO:0000256" key="1">
    <source>
        <dbReference type="SAM" id="Phobius"/>
    </source>
</evidence>
<accession>A0ABU0Z4Z2</accession>
<evidence type="ECO:0008006" key="4">
    <source>
        <dbReference type="Google" id="ProtNLM"/>
    </source>
</evidence>
<keyword evidence="3" id="KW-1185">Reference proteome</keyword>
<dbReference type="RefSeq" id="WP_308868147.1">
    <property type="nucleotide sequence ID" value="NZ_JAVFWO010000003.1"/>
</dbReference>
<proteinExistence type="predicted"/>
<feature type="transmembrane region" description="Helical" evidence="1">
    <location>
        <begin position="235"/>
        <end position="253"/>
    </location>
</feature>
<protein>
    <recommendedName>
        <fullName evidence="4">Phage tail tape measure protein</fullName>
    </recommendedName>
</protein>
<evidence type="ECO:0000313" key="2">
    <source>
        <dbReference type="EMBL" id="MDQ7878596.1"/>
    </source>
</evidence>
<keyword evidence="1" id="KW-0812">Transmembrane</keyword>
<name>A0ABU0Z4Z2_9MICO</name>
<dbReference type="Proteomes" id="UP001235133">
    <property type="component" value="Unassembled WGS sequence"/>
</dbReference>
<keyword evidence="1" id="KW-1133">Transmembrane helix</keyword>